<dbReference type="Proteomes" id="UP000809529">
    <property type="component" value="Unassembled WGS sequence"/>
</dbReference>
<gene>
    <name evidence="4" type="ORF">GYN02_12645</name>
</gene>
<sequence length="327" mass="36239">MAPDNPNPIWETALDWLLLIQQHPDDPDLTQRLNDWRASAPQHDAAYRKALKVWRLSGEALSLAQEPTPAPAAPPAPRLAPAPRRSSRRKRSLIGAAVAACAVFMLLPDWPALRADWHSPMAEHRDIILSDGSRVQLDSNSLIDVQFDPQQREVTLLRGQAFFSVKPDATRAFYVKAGSVRVRVTGTEFAVSLNDSNVDVSVQSGTVVVKTPDSSARPEHVLHHGDQLSYRATHQTTRLAQLPDEQIAPWRRWQLVAIDQSVDDVVSHLRRYQPGLIVLTDKALGQRRITAVLNLRDPKRALQAAIAPLGGRVQDSVPYTLIVSAKP</sequence>
<dbReference type="InterPro" id="IPR032623">
    <property type="entry name" value="FecR_N"/>
</dbReference>
<dbReference type="PANTHER" id="PTHR30273">
    <property type="entry name" value="PERIPLASMIC SIGNAL SENSOR AND SIGMA FACTOR ACTIVATOR FECR-RELATED"/>
    <property type="match status" value="1"/>
</dbReference>
<evidence type="ECO:0000313" key="5">
    <source>
        <dbReference type="Proteomes" id="UP000809529"/>
    </source>
</evidence>
<dbReference type="InterPro" id="IPR012373">
    <property type="entry name" value="Ferrdict_sens_TM"/>
</dbReference>
<evidence type="ECO:0000259" key="2">
    <source>
        <dbReference type="Pfam" id="PF04773"/>
    </source>
</evidence>
<feature type="compositionally biased region" description="Pro residues" evidence="1">
    <location>
        <begin position="68"/>
        <end position="80"/>
    </location>
</feature>
<proteinExistence type="predicted"/>
<feature type="domain" description="FecR protein" evidence="2">
    <location>
        <begin position="119"/>
        <end position="207"/>
    </location>
</feature>
<evidence type="ECO:0000313" key="4">
    <source>
        <dbReference type="EMBL" id="MBM1196015.1"/>
    </source>
</evidence>
<feature type="domain" description="FecR N-terminal" evidence="3">
    <location>
        <begin position="12"/>
        <end position="50"/>
    </location>
</feature>
<dbReference type="PIRSF" id="PIRSF018266">
    <property type="entry name" value="FecR"/>
    <property type="match status" value="1"/>
</dbReference>
<feature type="region of interest" description="Disordered" evidence="1">
    <location>
        <begin position="65"/>
        <end position="86"/>
    </location>
</feature>
<dbReference type="EMBL" id="JAAEBW010000006">
    <property type="protein sequence ID" value="MBM1196015.1"/>
    <property type="molecule type" value="Genomic_DNA"/>
</dbReference>
<dbReference type="Pfam" id="PF04773">
    <property type="entry name" value="FecR"/>
    <property type="match status" value="1"/>
</dbReference>
<dbReference type="InterPro" id="IPR006860">
    <property type="entry name" value="FecR"/>
</dbReference>
<accession>A0ABS1ZJA3</accession>
<evidence type="ECO:0000256" key="1">
    <source>
        <dbReference type="SAM" id="MobiDB-lite"/>
    </source>
</evidence>
<comment type="caution">
    <text evidence="4">The sequence shown here is derived from an EMBL/GenBank/DDBJ whole genome shotgun (WGS) entry which is preliminary data.</text>
</comment>
<dbReference type="PANTHER" id="PTHR30273:SF2">
    <property type="entry name" value="PROTEIN FECR"/>
    <property type="match status" value="1"/>
</dbReference>
<dbReference type="RefSeq" id="WP_082706802.1">
    <property type="nucleotide sequence ID" value="NZ_JAAEBW010000006.1"/>
</dbReference>
<reference evidence="4 5" key="1">
    <citation type="submission" date="2020-01" db="EMBL/GenBank/DDBJ databases">
        <title>Comparative genomics of meat spoilage bacteria.</title>
        <authorList>
            <person name="Hilgarth M."/>
            <person name="Vogel R.F."/>
        </authorList>
    </citation>
    <scope>NUCLEOTIDE SEQUENCE [LARGE SCALE GENOMIC DNA]</scope>
    <source>
        <strain evidence="4 5">TMW2.2077</strain>
    </source>
</reference>
<dbReference type="Gene3D" id="2.60.120.1440">
    <property type="match status" value="1"/>
</dbReference>
<dbReference type="Pfam" id="PF16220">
    <property type="entry name" value="DUF4880"/>
    <property type="match status" value="1"/>
</dbReference>
<protein>
    <submittedName>
        <fullName evidence="4">DUF4880 domain-containing protein</fullName>
    </submittedName>
</protein>
<keyword evidence="5" id="KW-1185">Reference proteome</keyword>
<organism evidence="4 5">
    <name type="scientific">Pseudomonas weihenstephanensis</name>
    <dbReference type="NCBI Taxonomy" id="1608994"/>
    <lineage>
        <taxon>Bacteria</taxon>
        <taxon>Pseudomonadati</taxon>
        <taxon>Pseudomonadota</taxon>
        <taxon>Gammaproteobacteria</taxon>
        <taxon>Pseudomonadales</taxon>
        <taxon>Pseudomonadaceae</taxon>
        <taxon>Pseudomonas</taxon>
    </lineage>
</organism>
<evidence type="ECO:0000259" key="3">
    <source>
        <dbReference type="Pfam" id="PF16220"/>
    </source>
</evidence>
<name>A0ABS1ZJA3_9PSED</name>